<dbReference type="RefSeq" id="WP_189214292.1">
    <property type="nucleotide sequence ID" value="NZ_BMRB01000011.1"/>
</dbReference>
<proteinExistence type="predicted"/>
<dbReference type="AlphaFoldDB" id="A0A918GUU0"/>
<gene>
    <name evidence="2" type="ORF">GCM10010171_63370</name>
</gene>
<feature type="region of interest" description="Disordered" evidence="1">
    <location>
        <begin position="308"/>
        <end position="342"/>
    </location>
</feature>
<reference evidence="2" key="1">
    <citation type="journal article" date="2014" name="Int. J. Syst. Evol. Microbiol.">
        <title>Complete genome sequence of Corynebacterium casei LMG S-19264T (=DSM 44701T), isolated from a smear-ripened cheese.</title>
        <authorList>
            <consortium name="US DOE Joint Genome Institute (JGI-PGF)"/>
            <person name="Walter F."/>
            <person name="Albersmeier A."/>
            <person name="Kalinowski J."/>
            <person name="Ruckert C."/>
        </authorList>
    </citation>
    <scope>NUCLEOTIDE SEQUENCE</scope>
    <source>
        <strain evidence="2">JCM 3276</strain>
    </source>
</reference>
<dbReference type="Proteomes" id="UP000660680">
    <property type="component" value="Unassembled WGS sequence"/>
</dbReference>
<reference evidence="2" key="2">
    <citation type="submission" date="2020-09" db="EMBL/GenBank/DDBJ databases">
        <authorList>
            <person name="Sun Q."/>
            <person name="Ohkuma M."/>
        </authorList>
    </citation>
    <scope>NUCLEOTIDE SEQUENCE</scope>
    <source>
        <strain evidence="2">JCM 3276</strain>
    </source>
</reference>
<evidence type="ECO:0000256" key="1">
    <source>
        <dbReference type="SAM" id="MobiDB-lite"/>
    </source>
</evidence>
<name>A0A918GUU0_9PSEU</name>
<protein>
    <recommendedName>
        <fullName evidence="4">VWA domain containing CoxE-like protein</fullName>
    </recommendedName>
</protein>
<accession>A0A918GUU0</accession>
<organism evidence="2 3">
    <name type="scientific">Actinokineospora fastidiosa</name>
    <dbReference type="NCBI Taxonomy" id="1816"/>
    <lineage>
        <taxon>Bacteria</taxon>
        <taxon>Bacillati</taxon>
        <taxon>Actinomycetota</taxon>
        <taxon>Actinomycetes</taxon>
        <taxon>Pseudonocardiales</taxon>
        <taxon>Pseudonocardiaceae</taxon>
        <taxon>Actinokineospora</taxon>
    </lineage>
</organism>
<comment type="caution">
    <text evidence="2">The sequence shown here is derived from an EMBL/GenBank/DDBJ whole genome shotgun (WGS) entry which is preliminary data.</text>
</comment>
<evidence type="ECO:0000313" key="2">
    <source>
        <dbReference type="EMBL" id="GGS59719.1"/>
    </source>
</evidence>
<dbReference type="SUPFAM" id="SSF53300">
    <property type="entry name" value="vWA-like"/>
    <property type="match status" value="1"/>
</dbReference>
<keyword evidence="3" id="KW-1185">Reference proteome</keyword>
<evidence type="ECO:0000313" key="3">
    <source>
        <dbReference type="Proteomes" id="UP000660680"/>
    </source>
</evidence>
<feature type="compositionally biased region" description="Pro residues" evidence="1">
    <location>
        <begin position="256"/>
        <end position="268"/>
    </location>
</feature>
<feature type="region of interest" description="Disordered" evidence="1">
    <location>
        <begin position="244"/>
        <end position="269"/>
    </location>
</feature>
<sequence length="579" mass="60787">MSTHFTTDPTATGAAVFPTRPEWLTLSAAFADEVPIIADRDDLLVTVAPGAGGGAPACFYPARALIEVDGDHLGVDPATVDPANLSDRPRYAPAWGALTHECGHAKHTAWEPPPDAPPGVVAAAMLLEEPRMEAAQVRRRPDDRHWLRACVKGIVAADLHLFADPATAPQMTPAHAAHTAALLLGRADGGVLTRAEVAPVARVIEDVLGAEVLDRLRAVWRTALRTADDDGETMLDLGRQWCEILGTDPDTDPNTPADPDPGAAPDPSPLADAIAAVLTGVAATVAREKAPEDPAAVAAAAKADADAADEEAQEAARRVFAAGGPRTGRTRLAGTRPPTAEERTAARVLARALDTAGVRERVAVKSTSQVPPGRLRMRGVRAAEAQRAAGAVVTAEPFTRTTRTPVTVPPLRVGIACDVSGSMGWARAHVASAAWILANAARHTWVPTDTATVIFGHHVRPLTHPGRPPAEVTEFESNDNWEDIPVALDALDGALGLSRPGAARLLVIVSDGDYRYQPRIDGQRKLDRLRASGCAVLWLTTATHDTPLAGSTVHVLTDPTTTARAIGHAATAALRATTR</sequence>
<dbReference type="InterPro" id="IPR036465">
    <property type="entry name" value="vWFA_dom_sf"/>
</dbReference>
<dbReference type="EMBL" id="BMRB01000011">
    <property type="protein sequence ID" value="GGS59719.1"/>
    <property type="molecule type" value="Genomic_DNA"/>
</dbReference>
<evidence type="ECO:0008006" key="4">
    <source>
        <dbReference type="Google" id="ProtNLM"/>
    </source>
</evidence>